<organism evidence="1">
    <name type="scientific">Brassica oleracea</name>
    <name type="common">Wild cabbage</name>
    <dbReference type="NCBI Taxonomy" id="3712"/>
    <lineage>
        <taxon>Eukaryota</taxon>
        <taxon>Viridiplantae</taxon>
        <taxon>Streptophyta</taxon>
        <taxon>Embryophyta</taxon>
        <taxon>Tracheophyta</taxon>
        <taxon>Spermatophyta</taxon>
        <taxon>Magnoliopsida</taxon>
        <taxon>eudicotyledons</taxon>
        <taxon>Gunneridae</taxon>
        <taxon>Pentapetalae</taxon>
        <taxon>rosids</taxon>
        <taxon>malvids</taxon>
        <taxon>Brassicales</taxon>
        <taxon>Brassicaceae</taxon>
        <taxon>Brassiceae</taxon>
        <taxon>Brassica</taxon>
    </lineage>
</organism>
<evidence type="ECO:0000313" key="1">
    <source>
        <dbReference type="EMBL" id="VDD36646.1"/>
    </source>
</evidence>
<proteinExistence type="predicted"/>
<dbReference type="AlphaFoldDB" id="A0A3P6EGM3"/>
<dbReference type="EMBL" id="LR031876">
    <property type="protein sequence ID" value="VDD36646.1"/>
    <property type="molecule type" value="Genomic_DNA"/>
</dbReference>
<name>A0A3P6EGM3_BRAOL</name>
<sequence>MEKPRLISKGRCSPRIDPLSRYKVLQAVNIDVISFCLTDWNITISLSVVGLVGLRRSFSPKARSSMLRLLCGS</sequence>
<gene>
    <name evidence="1" type="ORF">BOLC7T42206H</name>
</gene>
<protein>
    <submittedName>
        <fullName evidence="1">Uncharacterized protein</fullName>
    </submittedName>
</protein>
<accession>A0A3P6EGM3</accession>
<reference evidence="1" key="1">
    <citation type="submission" date="2018-11" db="EMBL/GenBank/DDBJ databases">
        <authorList>
            <consortium name="Genoscope - CEA"/>
            <person name="William W."/>
        </authorList>
    </citation>
    <scope>NUCLEOTIDE SEQUENCE</scope>
</reference>